<dbReference type="AlphaFoldDB" id="K9Z0U6"/>
<protein>
    <submittedName>
        <fullName evidence="2">Death-on-curing family protein</fullName>
    </submittedName>
</protein>
<dbReference type="KEGG" id="dsl:Dacsa_3517"/>
<dbReference type="PIRSF" id="PIRSF018297">
    <property type="entry name" value="Doc"/>
    <property type="match status" value="1"/>
</dbReference>
<accession>K9Z0U6</accession>
<dbReference type="PANTHER" id="PTHR39426">
    <property type="entry name" value="HOMOLOGY TO DEATH-ON-CURING PROTEIN OF PHAGE P1"/>
    <property type="match status" value="1"/>
</dbReference>
<dbReference type="InterPro" id="IPR006440">
    <property type="entry name" value="Doc"/>
</dbReference>
<gene>
    <name evidence="2" type="ORF">Dacsa_3517</name>
</gene>
<keyword evidence="3" id="KW-1185">Reference proteome</keyword>
<proteinExistence type="predicted"/>
<dbReference type="Gene3D" id="1.20.120.1870">
    <property type="entry name" value="Fic/DOC protein, Fido domain"/>
    <property type="match status" value="1"/>
</dbReference>
<dbReference type="SUPFAM" id="SSF140931">
    <property type="entry name" value="Fic-like"/>
    <property type="match status" value="1"/>
</dbReference>
<evidence type="ECO:0000313" key="2">
    <source>
        <dbReference type="EMBL" id="AFZ52003.1"/>
    </source>
</evidence>
<evidence type="ECO:0000313" key="3">
    <source>
        <dbReference type="Proteomes" id="UP000010482"/>
    </source>
</evidence>
<dbReference type="PATRIC" id="fig|13035.3.peg.3990"/>
<dbReference type="PANTHER" id="PTHR39426:SF1">
    <property type="entry name" value="HOMOLOGY TO DEATH-ON-CURING PROTEIN OF PHAGE P1"/>
    <property type="match status" value="1"/>
</dbReference>
<dbReference type="GO" id="GO:0016301">
    <property type="term" value="F:kinase activity"/>
    <property type="evidence" value="ECO:0007669"/>
    <property type="project" value="InterPro"/>
</dbReference>
<sequence>MSEIIWIRKETVLAIHRRQIEQHGGVEGIRDQGLLESALFRPKNLFAYSEFSPDFASLAAAYAWGLVKNHPFFDGNKRTSYVVTRTFLQLNSYDLQASDEEKYQIWIELAASQFSETELGDWLRQNISFVGITDDC</sequence>
<dbReference type="Pfam" id="PF02661">
    <property type="entry name" value="Fic"/>
    <property type="match status" value="1"/>
</dbReference>
<dbReference type="InterPro" id="IPR003812">
    <property type="entry name" value="Fido"/>
</dbReference>
<dbReference type="HOGENOM" id="CLU_115697_4_0_3"/>
<dbReference type="eggNOG" id="COG3654">
    <property type="taxonomic scope" value="Bacteria"/>
</dbReference>
<dbReference type="EMBL" id="CP003944">
    <property type="protein sequence ID" value="AFZ52003.1"/>
    <property type="molecule type" value="Genomic_DNA"/>
</dbReference>
<organism evidence="2 3">
    <name type="scientific">Dactylococcopsis salina (strain PCC 8305)</name>
    <name type="common">Myxobactron salinum</name>
    <dbReference type="NCBI Taxonomy" id="13035"/>
    <lineage>
        <taxon>Bacteria</taxon>
        <taxon>Bacillati</taxon>
        <taxon>Cyanobacteriota</taxon>
        <taxon>Cyanophyceae</taxon>
        <taxon>Nodosilineales</taxon>
        <taxon>Cymatolegaceae</taxon>
        <taxon>Dactylococcopsis</taxon>
    </lineage>
</organism>
<dbReference type="NCBIfam" id="TIGR01550">
    <property type="entry name" value="DOC_P1"/>
    <property type="match status" value="1"/>
</dbReference>
<dbReference type="RefSeq" id="WP_015230977.1">
    <property type="nucleotide sequence ID" value="NC_019780.1"/>
</dbReference>
<name>K9Z0U6_DACS8</name>
<dbReference type="InterPro" id="IPR053737">
    <property type="entry name" value="Type_II_TA_Toxin"/>
</dbReference>
<feature type="domain" description="Fido" evidence="1">
    <location>
        <begin position="7"/>
        <end position="125"/>
    </location>
</feature>
<dbReference type="Proteomes" id="UP000010482">
    <property type="component" value="Chromosome"/>
</dbReference>
<evidence type="ECO:0000259" key="1">
    <source>
        <dbReference type="PROSITE" id="PS51459"/>
    </source>
</evidence>
<dbReference type="InterPro" id="IPR036597">
    <property type="entry name" value="Fido-like_dom_sf"/>
</dbReference>
<dbReference type="OrthoDB" id="9802752at2"/>
<reference evidence="2" key="1">
    <citation type="submission" date="2012-04" db="EMBL/GenBank/DDBJ databases">
        <title>Finished genome of Dactylococcopsis salina PCC 8305.</title>
        <authorList>
            <consortium name="US DOE Joint Genome Institute"/>
            <person name="Gugger M."/>
            <person name="Coursin T."/>
            <person name="Rippka R."/>
            <person name="Tandeau De Marsac N."/>
            <person name="Huntemann M."/>
            <person name="Wei C.-L."/>
            <person name="Han J."/>
            <person name="Detter J.C."/>
            <person name="Han C."/>
            <person name="Tapia R."/>
            <person name="Daligault H."/>
            <person name="Chen A."/>
            <person name="Krypides N."/>
            <person name="Mavromatis K."/>
            <person name="Markowitz V."/>
            <person name="Szeto E."/>
            <person name="Ivanova N."/>
            <person name="Ovchinnikova G."/>
            <person name="Pagani I."/>
            <person name="Pati A."/>
            <person name="Goodwin L."/>
            <person name="Peters L."/>
            <person name="Pitluck S."/>
            <person name="Woyke T."/>
            <person name="Kerfeld C."/>
        </authorList>
    </citation>
    <scope>NUCLEOTIDE SEQUENCE [LARGE SCALE GENOMIC DNA]</scope>
    <source>
        <strain evidence="2">PCC 8305</strain>
    </source>
</reference>
<dbReference type="PROSITE" id="PS51459">
    <property type="entry name" value="FIDO"/>
    <property type="match status" value="1"/>
</dbReference>